<keyword evidence="4" id="KW-0997">Cell inner membrane</keyword>
<dbReference type="RefSeq" id="WP_055030103.1">
    <property type="nucleotide sequence ID" value="NZ_LBGP01000013.1"/>
</dbReference>
<organism evidence="15 16">
    <name type="scientific">Vibrio metoecus</name>
    <dbReference type="NCBI Taxonomy" id="1481663"/>
    <lineage>
        <taxon>Bacteria</taxon>
        <taxon>Pseudomonadati</taxon>
        <taxon>Pseudomonadota</taxon>
        <taxon>Gammaproteobacteria</taxon>
        <taxon>Vibrionales</taxon>
        <taxon>Vibrionaceae</taxon>
        <taxon>Vibrio</taxon>
    </lineage>
</organism>
<dbReference type="PANTHER" id="PTHR32089">
    <property type="entry name" value="METHYL-ACCEPTING CHEMOTAXIS PROTEIN MCPB"/>
    <property type="match status" value="1"/>
</dbReference>
<dbReference type="CDD" id="cd11386">
    <property type="entry name" value="MCP_signal"/>
    <property type="match status" value="1"/>
</dbReference>
<dbReference type="SMART" id="SM00304">
    <property type="entry name" value="HAMP"/>
    <property type="match status" value="1"/>
</dbReference>
<evidence type="ECO:0000259" key="13">
    <source>
        <dbReference type="PROSITE" id="PS50192"/>
    </source>
</evidence>
<keyword evidence="3" id="KW-0145">Chemotaxis</keyword>
<dbReference type="GO" id="GO:0007165">
    <property type="term" value="P:signal transduction"/>
    <property type="evidence" value="ECO:0007669"/>
    <property type="project" value="UniProtKB-KW"/>
</dbReference>
<dbReference type="InterPro" id="IPR003660">
    <property type="entry name" value="HAMP_dom"/>
</dbReference>
<evidence type="ECO:0000256" key="2">
    <source>
        <dbReference type="ARBA" id="ARBA00022475"/>
    </source>
</evidence>
<comment type="subcellular location">
    <subcellularLocation>
        <location evidence="1">Cell inner membrane</location>
        <topology evidence="1">Multi-pass membrane protein</topology>
    </subcellularLocation>
</comment>
<dbReference type="FunFam" id="1.10.287.950:FF:000001">
    <property type="entry name" value="Methyl-accepting chemotaxis sensory transducer"/>
    <property type="match status" value="1"/>
</dbReference>
<evidence type="ECO:0000256" key="3">
    <source>
        <dbReference type="ARBA" id="ARBA00022500"/>
    </source>
</evidence>
<evidence type="ECO:0000256" key="4">
    <source>
        <dbReference type="ARBA" id="ARBA00022519"/>
    </source>
</evidence>
<dbReference type="Gene3D" id="3.30.450.20">
    <property type="entry name" value="PAS domain"/>
    <property type="match status" value="1"/>
</dbReference>
<evidence type="ECO:0000256" key="6">
    <source>
        <dbReference type="ARBA" id="ARBA00022989"/>
    </source>
</evidence>
<evidence type="ECO:0000256" key="5">
    <source>
        <dbReference type="ARBA" id="ARBA00022692"/>
    </source>
</evidence>
<dbReference type="CDD" id="cd06225">
    <property type="entry name" value="HAMP"/>
    <property type="match status" value="1"/>
</dbReference>
<dbReference type="Proteomes" id="UP000050491">
    <property type="component" value="Unassembled WGS sequence"/>
</dbReference>
<keyword evidence="8 10" id="KW-0807">Transducer</keyword>
<proteinExistence type="inferred from homology"/>
<dbReference type="PROSITE" id="PS50885">
    <property type="entry name" value="HAMP"/>
    <property type="match status" value="1"/>
</dbReference>
<dbReference type="PROSITE" id="PS50111">
    <property type="entry name" value="CHEMOTAXIS_TRANSDUC_2"/>
    <property type="match status" value="1"/>
</dbReference>
<dbReference type="Gene3D" id="1.10.287.950">
    <property type="entry name" value="Methyl-accepting chemotaxis protein"/>
    <property type="match status" value="1"/>
</dbReference>
<feature type="transmembrane region" description="Helical" evidence="11">
    <location>
        <begin position="7"/>
        <end position="28"/>
    </location>
</feature>
<comment type="caution">
    <text evidence="15">The sequence shown here is derived from an EMBL/GenBank/DDBJ whole genome shotgun (WGS) entry which is preliminary data.</text>
</comment>
<evidence type="ECO:0000313" key="16">
    <source>
        <dbReference type="Proteomes" id="UP000050491"/>
    </source>
</evidence>
<keyword evidence="5 11" id="KW-0812">Transmembrane</keyword>
<keyword evidence="7 11" id="KW-0472">Membrane</keyword>
<dbReference type="Pfam" id="PF00672">
    <property type="entry name" value="HAMP"/>
    <property type="match status" value="1"/>
</dbReference>
<comment type="similarity">
    <text evidence="9">Belongs to the methyl-accepting chemotaxis (MCP) protein family.</text>
</comment>
<gene>
    <name evidence="15" type="ORF">XV92_09740</name>
</gene>
<dbReference type="EMBL" id="LBGP01000013">
    <property type="protein sequence ID" value="KQB00847.1"/>
    <property type="molecule type" value="Genomic_DNA"/>
</dbReference>
<dbReference type="InterPro" id="IPR033479">
    <property type="entry name" value="dCache_1"/>
</dbReference>
<name>A0A0Q0TR92_VIBMT</name>
<evidence type="ECO:0000256" key="7">
    <source>
        <dbReference type="ARBA" id="ARBA00023136"/>
    </source>
</evidence>
<keyword evidence="6 11" id="KW-1133">Transmembrane helix</keyword>
<dbReference type="OrthoDB" id="9806704at2"/>
<feature type="domain" description="T-SNARE coiled-coil homology" evidence="13">
    <location>
        <begin position="685"/>
        <end position="747"/>
    </location>
</feature>
<dbReference type="Pfam" id="PF02743">
    <property type="entry name" value="dCache_1"/>
    <property type="match status" value="1"/>
</dbReference>
<reference evidence="15 16" key="1">
    <citation type="journal article" date="2015" name="Genome Biol. Evol.">
        <title>The Dynamics of Genetic Interactions between Vibrio metoecus and Vibrio cholerae, Two Close Relatives Co-Occurring in the Environment.</title>
        <authorList>
            <person name="Orata F.D."/>
            <person name="Kirchberger P.C."/>
            <person name="Meheust R."/>
            <person name="Barlow E.J."/>
            <person name="Tarr C.L."/>
            <person name="Boucher Y."/>
        </authorList>
    </citation>
    <scope>NUCLEOTIDE SEQUENCE [LARGE SCALE GENOMIC DNA]</scope>
    <source>
        <strain evidence="15 16">YB5B04</strain>
    </source>
</reference>
<dbReference type="PROSITE" id="PS50192">
    <property type="entry name" value="T_SNARE"/>
    <property type="match status" value="1"/>
</dbReference>
<sequence>MKIANRIVLSMTLIATVAVIVAGQWIGWSASNLAEKALYNRATEQLVSVRQTKKSEIERYLQQIAGQLMTLAHMVSTVDAMNGLSEAYQQYPVEQVPSQSLDKLQSYYATQFGQKYQKLNDGRDAAFDRRLQLLSPISKALQSRYIAENPNPLGEKDAWLSDALGTRYDGLHGKYHPSFKKYLEQFGLYDVFLIDNSGNVVYSVFKELDYATNLKTGPYRDSGLARAYVKAETLADNQYYLDDFAPYYPSYEAAASFIATPIFDNGQRIGVLVFQMPVDEINHIMTFNNQWVENGLGRTGESYLVGSDGLIRSQPRQLLEDASAFMNTLNAMKLNKDAISQIRNKGVAIGVMPIRSEGVDKGLRGESGVVHHTNSVGIDMLTAFSPIHALGQSWVLITEMQAQEALVDIVALNHDVTIKAALAIVVSALVAAIAALVLGKNISRPILRSIRDVQNISQNNDLTGRLEEQGSDEIRQLAQAFNRLFEQLQETISQFAQATEKLNSNTQVISDNMTHARSAVADQHERTESVVTAVNEMSASIAEVSQFALRAAEFVQEANDKGQTGVAVGDELSRDMSSINQQMASAVEAIGRLNHESQSIASVLDVIQAIAEQTNLLALNAAIEAARAGEQGRGFAVVADEVRNLASKTHTSTEEIRQKIERLQRETQAVVSSIQSANQNVSRGVSSCNSNTDMLKQIVGMINELNDMNIQIATATDEQREVTEEINTNITSISDVSSSVSQQVGHVDEIVGELAQEAQSLRKRVGQFRY</sequence>
<dbReference type="CDD" id="cd18774">
    <property type="entry name" value="PDC2_HK_sensor"/>
    <property type="match status" value="1"/>
</dbReference>
<feature type="domain" description="HAMP" evidence="14">
    <location>
        <begin position="440"/>
        <end position="493"/>
    </location>
</feature>
<evidence type="ECO:0000259" key="12">
    <source>
        <dbReference type="PROSITE" id="PS50111"/>
    </source>
</evidence>
<evidence type="ECO:0000256" key="8">
    <source>
        <dbReference type="ARBA" id="ARBA00023224"/>
    </source>
</evidence>
<dbReference type="SUPFAM" id="SSF58104">
    <property type="entry name" value="Methyl-accepting chemotaxis protein (MCP) signaling domain"/>
    <property type="match status" value="1"/>
</dbReference>
<accession>A0A0Q0TR92</accession>
<feature type="domain" description="Methyl-accepting transducer" evidence="12">
    <location>
        <begin position="498"/>
        <end position="734"/>
    </location>
</feature>
<dbReference type="PANTHER" id="PTHR32089:SF120">
    <property type="entry name" value="METHYL-ACCEPTING CHEMOTAXIS PROTEIN TLPQ"/>
    <property type="match status" value="1"/>
</dbReference>
<dbReference type="SMART" id="SM00283">
    <property type="entry name" value="MA"/>
    <property type="match status" value="1"/>
</dbReference>
<evidence type="ECO:0000256" key="1">
    <source>
        <dbReference type="ARBA" id="ARBA00004429"/>
    </source>
</evidence>
<dbReference type="InterPro" id="IPR000727">
    <property type="entry name" value="T_SNARE_dom"/>
</dbReference>
<keyword evidence="2" id="KW-1003">Cell membrane</keyword>
<dbReference type="GO" id="GO:0005886">
    <property type="term" value="C:plasma membrane"/>
    <property type="evidence" value="ECO:0007669"/>
    <property type="project" value="UniProtKB-SubCell"/>
</dbReference>
<evidence type="ECO:0000256" key="11">
    <source>
        <dbReference type="SAM" id="Phobius"/>
    </source>
</evidence>
<evidence type="ECO:0000259" key="14">
    <source>
        <dbReference type="PROSITE" id="PS50885"/>
    </source>
</evidence>
<dbReference type="InterPro" id="IPR004089">
    <property type="entry name" value="MCPsignal_dom"/>
</dbReference>
<evidence type="ECO:0000313" key="15">
    <source>
        <dbReference type="EMBL" id="KQB00847.1"/>
    </source>
</evidence>
<dbReference type="PATRIC" id="fig|1481663.12.peg.712"/>
<evidence type="ECO:0000256" key="9">
    <source>
        <dbReference type="ARBA" id="ARBA00029447"/>
    </source>
</evidence>
<protein>
    <submittedName>
        <fullName evidence="15">Chemotaxis protein</fullName>
    </submittedName>
</protein>
<dbReference type="Pfam" id="PF00015">
    <property type="entry name" value="MCPsignal"/>
    <property type="match status" value="1"/>
</dbReference>
<dbReference type="GO" id="GO:0006935">
    <property type="term" value="P:chemotaxis"/>
    <property type="evidence" value="ECO:0007669"/>
    <property type="project" value="UniProtKB-KW"/>
</dbReference>
<dbReference type="AlphaFoldDB" id="A0A0Q0TR92"/>
<evidence type="ECO:0000256" key="10">
    <source>
        <dbReference type="PROSITE-ProRule" id="PRU00284"/>
    </source>
</evidence>